<accession>X1USS2</accession>
<evidence type="ECO:0008006" key="2">
    <source>
        <dbReference type="Google" id="ProtNLM"/>
    </source>
</evidence>
<comment type="caution">
    <text evidence="1">The sequence shown here is derived from an EMBL/GenBank/DDBJ whole genome shotgun (WGS) entry which is preliminary data.</text>
</comment>
<dbReference type="AlphaFoldDB" id="X1USS2"/>
<dbReference type="InterPro" id="IPR037914">
    <property type="entry name" value="SpoVT-AbrB_sf"/>
</dbReference>
<name>X1USS2_9ZZZZ</name>
<protein>
    <recommendedName>
        <fullName evidence="2">SpoVT-AbrB domain-containing protein</fullName>
    </recommendedName>
</protein>
<proteinExistence type="predicted"/>
<sequence>MKDIVFLSVDSSDVLGFSIKQDVLDTLRLKWKDLIEIEIFREYKGRASFVLLRKIRKFGSSFGVSIPKKLVKELNFKKDESLQVDFRKPA</sequence>
<gene>
    <name evidence="1" type="ORF">S12H4_36963</name>
</gene>
<dbReference type="EMBL" id="BARW01022083">
    <property type="protein sequence ID" value="GAI95404.1"/>
    <property type="molecule type" value="Genomic_DNA"/>
</dbReference>
<reference evidence="1" key="1">
    <citation type="journal article" date="2014" name="Front. Microbiol.">
        <title>High frequency of phylogenetically diverse reductive dehalogenase-homologous genes in deep subseafloor sedimentary metagenomes.</title>
        <authorList>
            <person name="Kawai M."/>
            <person name="Futagami T."/>
            <person name="Toyoda A."/>
            <person name="Takaki Y."/>
            <person name="Nishi S."/>
            <person name="Hori S."/>
            <person name="Arai W."/>
            <person name="Tsubouchi T."/>
            <person name="Morono Y."/>
            <person name="Uchiyama I."/>
            <person name="Ito T."/>
            <person name="Fujiyama A."/>
            <person name="Inagaki F."/>
            <person name="Takami H."/>
        </authorList>
    </citation>
    <scope>NUCLEOTIDE SEQUENCE</scope>
    <source>
        <strain evidence="1">Expedition CK06-06</strain>
    </source>
</reference>
<evidence type="ECO:0000313" key="1">
    <source>
        <dbReference type="EMBL" id="GAI95404.1"/>
    </source>
</evidence>
<dbReference type="Gene3D" id="2.10.260.10">
    <property type="match status" value="1"/>
</dbReference>
<dbReference type="SUPFAM" id="SSF89447">
    <property type="entry name" value="AbrB/MazE/MraZ-like"/>
    <property type="match status" value="1"/>
</dbReference>
<organism evidence="1">
    <name type="scientific">marine sediment metagenome</name>
    <dbReference type="NCBI Taxonomy" id="412755"/>
    <lineage>
        <taxon>unclassified sequences</taxon>
        <taxon>metagenomes</taxon>
        <taxon>ecological metagenomes</taxon>
    </lineage>
</organism>